<feature type="compositionally biased region" description="Polar residues" evidence="2">
    <location>
        <begin position="406"/>
        <end position="421"/>
    </location>
</feature>
<keyword evidence="5" id="KW-1185">Reference proteome</keyword>
<dbReference type="SUPFAM" id="SSF81296">
    <property type="entry name" value="E set domains"/>
    <property type="match status" value="1"/>
</dbReference>
<dbReference type="GeneID" id="54417240"/>
<dbReference type="GO" id="GO:0005829">
    <property type="term" value="C:cytosol"/>
    <property type="evidence" value="ECO:0007669"/>
    <property type="project" value="TreeGrafter"/>
</dbReference>
<dbReference type="Gene3D" id="2.60.40.640">
    <property type="match status" value="1"/>
</dbReference>
<dbReference type="Pfam" id="PF02752">
    <property type="entry name" value="Arrestin_C"/>
    <property type="match status" value="1"/>
</dbReference>
<dbReference type="InterPro" id="IPR011022">
    <property type="entry name" value="Arrestin_C-like"/>
</dbReference>
<name>A0A6G1FVF7_9PEZI</name>
<proteinExistence type="inferred from homology"/>
<dbReference type="EMBL" id="ML975170">
    <property type="protein sequence ID" value="KAF1809753.1"/>
    <property type="molecule type" value="Genomic_DNA"/>
</dbReference>
<dbReference type="GO" id="GO:0005886">
    <property type="term" value="C:plasma membrane"/>
    <property type="evidence" value="ECO:0007669"/>
    <property type="project" value="TreeGrafter"/>
</dbReference>
<dbReference type="Proteomes" id="UP000504638">
    <property type="component" value="Unplaced"/>
</dbReference>
<gene>
    <name evidence="4 6" type="ORF">P152DRAFT_402741</name>
</gene>
<evidence type="ECO:0000313" key="6">
    <source>
        <dbReference type="RefSeq" id="XP_033531384.1"/>
    </source>
</evidence>
<dbReference type="InterPro" id="IPR014756">
    <property type="entry name" value="Ig_E-set"/>
</dbReference>
<dbReference type="GO" id="GO:0031625">
    <property type="term" value="F:ubiquitin protein ligase binding"/>
    <property type="evidence" value="ECO:0007669"/>
    <property type="project" value="TreeGrafter"/>
</dbReference>
<dbReference type="GO" id="GO:0030674">
    <property type="term" value="F:protein-macromolecule adaptor activity"/>
    <property type="evidence" value="ECO:0007669"/>
    <property type="project" value="TreeGrafter"/>
</dbReference>
<sequence length="428" mass="49246">MLLSSSLFRKSSATGSHIRSYRHVEIRLDQPYVVFEGTPLEGAQPVALKGCIYLDQRRSMDIKRIRVKLVGTLELYWEMGWDPGVITRRNDTIYEKEIILLPRGEVGENSSHTIGSGLKEFAFQFDLPPDTHDTVNGLKRDGWRHRIMVNWMIYATIERPFGSIDLPLARKIRIMRIEGPNPDIFDHEQIHQSVWNDKLSYKISVPRVNYVFGTSITAHFELTPLKKGVVIKDVKMELRENTVNTYNDTARNPAGRTHYKDWFTIIKHQTYPVPEISAQRQAPDSTELQDEAYIFDTKMDLPRSFKDCRQMCDTANIKIYHTLRIYVNILNGDQHVSQLKIRAIINLFLSPQLQINEDTLAVKLPTAEVSRQTLNEPVRQEAPPIYNLHHLDQLYDDGSDHGARTAGNTGANTPVFYTQSRRASEEDL</sequence>
<dbReference type="InterPro" id="IPR050357">
    <property type="entry name" value="Arrestin_domain-protein"/>
</dbReference>
<organism evidence="4">
    <name type="scientific">Eremomyces bilateralis CBS 781.70</name>
    <dbReference type="NCBI Taxonomy" id="1392243"/>
    <lineage>
        <taxon>Eukaryota</taxon>
        <taxon>Fungi</taxon>
        <taxon>Dikarya</taxon>
        <taxon>Ascomycota</taxon>
        <taxon>Pezizomycotina</taxon>
        <taxon>Dothideomycetes</taxon>
        <taxon>Dothideomycetes incertae sedis</taxon>
        <taxon>Eremomycetales</taxon>
        <taxon>Eremomycetaceae</taxon>
        <taxon>Eremomyces</taxon>
    </lineage>
</organism>
<evidence type="ECO:0000313" key="5">
    <source>
        <dbReference type="Proteomes" id="UP000504638"/>
    </source>
</evidence>
<reference evidence="6" key="2">
    <citation type="submission" date="2020-04" db="EMBL/GenBank/DDBJ databases">
        <authorList>
            <consortium name="NCBI Genome Project"/>
        </authorList>
    </citation>
    <scope>NUCLEOTIDE SEQUENCE</scope>
    <source>
        <strain evidence="6">CBS 781.70</strain>
    </source>
</reference>
<feature type="domain" description="Arrestin C-terminal-like" evidence="3">
    <location>
        <begin position="195"/>
        <end position="352"/>
    </location>
</feature>
<reference evidence="4 6" key="1">
    <citation type="submission" date="2020-01" db="EMBL/GenBank/DDBJ databases">
        <authorList>
            <consortium name="DOE Joint Genome Institute"/>
            <person name="Haridas S."/>
            <person name="Albert R."/>
            <person name="Binder M."/>
            <person name="Bloem J."/>
            <person name="Labutti K."/>
            <person name="Salamov A."/>
            <person name="Andreopoulos B."/>
            <person name="Baker S.E."/>
            <person name="Barry K."/>
            <person name="Bills G."/>
            <person name="Bluhm B.H."/>
            <person name="Cannon C."/>
            <person name="Castanera R."/>
            <person name="Culley D.E."/>
            <person name="Daum C."/>
            <person name="Ezra D."/>
            <person name="Gonzalez J.B."/>
            <person name="Henrissat B."/>
            <person name="Kuo A."/>
            <person name="Liang C."/>
            <person name="Lipzen A."/>
            <person name="Lutzoni F."/>
            <person name="Magnuson J."/>
            <person name="Mondo S."/>
            <person name="Nolan M."/>
            <person name="Ohm R."/>
            <person name="Pangilinan J."/>
            <person name="Park H.-J."/>
            <person name="Ramirez L."/>
            <person name="Alfaro M."/>
            <person name="Sun H."/>
            <person name="Tritt A."/>
            <person name="Yoshinaga Y."/>
            <person name="Zwiers L.-H."/>
            <person name="Turgeon B.G."/>
            <person name="Goodwin S.B."/>
            <person name="Spatafora J.W."/>
            <person name="Crous P.W."/>
            <person name="Grigoriev I.V."/>
        </authorList>
    </citation>
    <scope>NUCLEOTIDE SEQUENCE</scope>
    <source>
        <strain evidence="4 6">CBS 781.70</strain>
    </source>
</reference>
<protein>
    <recommendedName>
        <fullName evidence="3">Arrestin C-terminal-like domain-containing protein</fullName>
    </recommendedName>
</protein>
<evidence type="ECO:0000313" key="4">
    <source>
        <dbReference type="EMBL" id="KAF1809753.1"/>
    </source>
</evidence>
<feature type="non-terminal residue" evidence="4">
    <location>
        <position position="428"/>
    </location>
</feature>
<dbReference type="AlphaFoldDB" id="A0A6G1FVF7"/>
<comment type="similarity">
    <text evidence="1">Belongs to the arrestin family.</text>
</comment>
<evidence type="ECO:0000256" key="2">
    <source>
        <dbReference type="SAM" id="MobiDB-lite"/>
    </source>
</evidence>
<dbReference type="PANTHER" id="PTHR11188:SF17">
    <property type="entry name" value="FI21816P1"/>
    <property type="match status" value="1"/>
</dbReference>
<evidence type="ECO:0000256" key="1">
    <source>
        <dbReference type="ARBA" id="ARBA00005298"/>
    </source>
</evidence>
<dbReference type="RefSeq" id="XP_033531384.1">
    <property type="nucleotide sequence ID" value="XM_033676670.1"/>
</dbReference>
<dbReference type="SMART" id="SM01017">
    <property type="entry name" value="Arrestin_C"/>
    <property type="match status" value="1"/>
</dbReference>
<dbReference type="InterPro" id="IPR014752">
    <property type="entry name" value="Arrestin-like_C"/>
</dbReference>
<dbReference type="PANTHER" id="PTHR11188">
    <property type="entry name" value="ARRESTIN DOMAIN CONTAINING PROTEIN"/>
    <property type="match status" value="1"/>
</dbReference>
<dbReference type="GO" id="GO:0070086">
    <property type="term" value="P:ubiquitin-dependent endocytosis"/>
    <property type="evidence" value="ECO:0007669"/>
    <property type="project" value="TreeGrafter"/>
</dbReference>
<feature type="region of interest" description="Disordered" evidence="2">
    <location>
        <begin position="400"/>
        <end position="428"/>
    </location>
</feature>
<accession>A0A6G1FVF7</accession>
<reference evidence="6" key="3">
    <citation type="submission" date="2025-04" db="UniProtKB">
        <authorList>
            <consortium name="RefSeq"/>
        </authorList>
    </citation>
    <scope>IDENTIFICATION</scope>
    <source>
        <strain evidence="6">CBS 781.70</strain>
    </source>
</reference>
<dbReference type="OrthoDB" id="2333384at2759"/>
<evidence type="ECO:0000259" key="3">
    <source>
        <dbReference type="SMART" id="SM01017"/>
    </source>
</evidence>